<dbReference type="PANTHER" id="PTHR48051">
    <property type="match status" value="1"/>
</dbReference>
<dbReference type="SUPFAM" id="SSF52058">
    <property type="entry name" value="L domain-like"/>
    <property type="match status" value="1"/>
</dbReference>
<dbReference type="Gene3D" id="3.80.10.10">
    <property type="entry name" value="Ribonuclease Inhibitor"/>
    <property type="match status" value="1"/>
</dbReference>
<evidence type="ECO:0000259" key="3">
    <source>
        <dbReference type="PROSITE" id="PS50208"/>
    </source>
</evidence>
<evidence type="ECO:0000256" key="2">
    <source>
        <dbReference type="ARBA" id="ARBA00022737"/>
    </source>
</evidence>
<keyword evidence="4" id="KW-1185">Reference proteome</keyword>
<dbReference type="Gene3D" id="3.40.50.1460">
    <property type="match status" value="1"/>
</dbReference>
<proteinExistence type="predicted"/>
<keyword evidence="1" id="KW-0433">Leucine-rich repeat</keyword>
<accession>A0ABM0M9A1</accession>
<gene>
    <name evidence="5" type="primary">LOC102804089</name>
</gene>
<feature type="domain" description="Caspase family p20" evidence="3">
    <location>
        <begin position="185"/>
        <end position="219"/>
    </location>
</feature>
<dbReference type="InterPro" id="IPR050216">
    <property type="entry name" value="LRR_domain-containing"/>
</dbReference>
<dbReference type="InterPro" id="IPR001309">
    <property type="entry name" value="Pept_C14_p20"/>
</dbReference>
<name>A0ABM0M9A1_SACKO</name>
<dbReference type="PANTHER" id="PTHR48051:SF39">
    <property type="entry name" value="P53-INDUCED DEATH DOMAIN PROTEIN 1"/>
    <property type="match status" value="1"/>
</dbReference>
<dbReference type="InterPro" id="IPR003591">
    <property type="entry name" value="Leu-rich_rpt_typical-subtyp"/>
</dbReference>
<evidence type="ECO:0000313" key="4">
    <source>
        <dbReference type="Proteomes" id="UP000694865"/>
    </source>
</evidence>
<evidence type="ECO:0000313" key="5">
    <source>
        <dbReference type="RefSeq" id="XP_006816592.1"/>
    </source>
</evidence>
<dbReference type="GeneID" id="102804089"/>
<dbReference type="Proteomes" id="UP000694865">
    <property type="component" value="Unplaced"/>
</dbReference>
<dbReference type="Pfam" id="PF13855">
    <property type="entry name" value="LRR_8"/>
    <property type="match status" value="1"/>
</dbReference>
<keyword evidence="2" id="KW-0677">Repeat</keyword>
<dbReference type="SUPFAM" id="SSF52129">
    <property type="entry name" value="Caspase-like"/>
    <property type="match status" value="1"/>
</dbReference>
<dbReference type="SMART" id="SM00369">
    <property type="entry name" value="LRR_TYP"/>
    <property type="match status" value="3"/>
</dbReference>
<dbReference type="PROSITE" id="PS50208">
    <property type="entry name" value="CASPASE_P20"/>
    <property type="match status" value="1"/>
</dbReference>
<sequence length="224" mass="25656">MSNNLLDSLPSSVEFLNLKRLVLSNNKFESFPEEVTKMLHLQELFLGWNRIKVLPCSVGKLEKLIVLKVNDNLICDIPDEIDKLVCLEFLNIERNKLERLPSTLFTKLDKLKSFECRDNPLADPPGYVCESGLQNIRNYLERHQVVAVGNSRLEMPRRNVHIEMPDTNTLADMDDYDCYPMTTKPRGIALIFNNKTFYRNPAIPSSVKLPDRAGTDTDAVCKIE</sequence>
<dbReference type="RefSeq" id="XP_006816592.1">
    <property type="nucleotide sequence ID" value="XM_006816529.1"/>
</dbReference>
<protein>
    <submittedName>
        <fullName evidence="5">Leucine-rich repeat and calponin homology domain-containing protein 2-like</fullName>
    </submittedName>
</protein>
<dbReference type="InterPro" id="IPR029030">
    <property type="entry name" value="Caspase-like_dom_sf"/>
</dbReference>
<dbReference type="InterPro" id="IPR032675">
    <property type="entry name" value="LRR_dom_sf"/>
</dbReference>
<dbReference type="Pfam" id="PF00560">
    <property type="entry name" value="LRR_1"/>
    <property type="match status" value="1"/>
</dbReference>
<dbReference type="InterPro" id="IPR001611">
    <property type="entry name" value="Leu-rich_rpt"/>
</dbReference>
<evidence type="ECO:0000256" key="1">
    <source>
        <dbReference type="ARBA" id="ARBA00022614"/>
    </source>
</evidence>
<reference evidence="5" key="1">
    <citation type="submission" date="2025-08" db="UniProtKB">
        <authorList>
            <consortium name="RefSeq"/>
        </authorList>
    </citation>
    <scope>IDENTIFICATION</scope>
    <source>
        <tissue evidence="5">Testes</tissue>
    </source>
</reference>
<organism evidence="4 5">
    <name type="scientific">Saccoglossus kowalevskii</name>
    <name type="common">Acorn worm</name>
    <dbReference type="NCBI Taxonomy" id="10224"/>
    <lineage>
        <taxon>Eukaryota</taxon>
        <taxon>Metazoa</taxon>
        <taxon>Hemichordata</taxon>
        <taxon>Enteropneusta</taxon>
        <taxon>Harrimaniidae</taxon>
        <taxon>Saccoglossus</taxon>
    </lineage>
</organism>